<dbReference type="OrthoDB" id="419598at2759"/>
<dbReference type="Gene3D" id="3.40.50.720">
    <property type="entry name" value="NAD(P)-binding Rossmann-like Domain"/>
    <property type="match status" value="1"/>
</dbReference>
<dbReference type="GO" id="GO:0004074">
    <property type="term" value="F:biliverdin reductase [NAD(P)H] activity"/>
    <property type="evidence" value="ECO:0007669"/>
    <property type="project" value="TreeGrafter"/>
</dbReference>
<dbReference type="KEGG" id="bman:114248437"/>
<dbReference type="SMR" id="A0A6J2K699"/>
<dbReference type="InterPro" id="IPR016040">
    <property type="entry name" value="NAD(P)-bd_dom"/>
</dbReference>
<dbReference type="CDD" id="cd05244">
    <property type="entry name" value="BVR-B_like_SDR_a"/>
    <property type="match status" value="1"/>
</dbReference>
<gene>
    <name evidence="3" type="primary">LOC114248437</name>
</gene>
<keyword evidence="2" id="KW-1185">Reference proteome</keyword>
<dbReference type="InterPro" id="IPR036291">
    <property type="entry name" value="NAD(P)-bd_dom_sf"/>
</dbReference>
<organism evidence="2 3">
    <name type="scientific">Bombyx mandarina</name>
    <name type="common">Wild silk moth</name>
    <name type="synonym">Wild silkworm</name>
    <dbReference type="NCBI Taxonomy" id="7092"/>
    <lineage>
        <taxon>Eukaryota</taxon>
        <taxon>Metazoa</taxon>
        <taxon>Ecdysozoa</taxon>
        <taxon>Arthropoda</taxon>
        <taxon>Hexapoda</taxon>
        <taxon>Insecta</taxon>
        <taxon>Pterygota</taxon>
        <taxon>Neoptera</taxon>
        <taxon>Endopterygota</taxon>
        <taxon>Lepidoptera</taxon>
        <taxon>Glossata</taxon>
        <taxon>Ditrysia</taxon>
        <taxon>Bombycoidea</taxon>
        <taxon>Bombycidae</taxon>
        <taxon>Bombycinae</taxon>
        <taxon>Bombyx</taxon>
    </lineage>
</organism>
<dbReference type="AlphaFoldDB" id="A0A6J2K699"/>
<dbReference type="SUPFAM" id="SSF51735">
    <property type="entry name" value="NAD(P)-binding Rossmann-fold domains"/>
    <property type="match status" value="1"/>
</dbReference>
<protein>
    <submittedName>
        <fullName evidence="3">Flavin reductase (NADPH)</fullName>
    </submittedName>
</protein>
<proteinExistence type="predicted"/>
<dbReference type="PANTHER" id="PTHR43355:SF2">
    <property type="entry name" value="FLAVIN REDUCTASE (NADPH)"/>
    <property type="match status" value="1"/>
</dbReference>
<dbReference type="GeneID" id="114248437"/>
<dbReference type="PANTHER" id="PTHR43355">
    <property type="entry name" value="FLAVIN REDUCTASE (NADPH)"/>
    <property type="match status" value="1"/>
</dbReference>
<sequence>MKKVVIFGSTGVIGLNAVEAALKKGLEVRAFVRDPAKLPEHLKDKVEIVKGNVLEPDSVHEAVEGTDAVVITLGTRNDLAPTSDLSEGTKNIIDAMRAKNVKTVSACLSAFLFYEQEKVPPIFVNLNEDHKRMFQALKDSGLNWIAAFPPHFTDDPSREMIIEVNPEKTPGRTIAKCDLGTFLVDALSEPKYYKAVIGICNVPKE</sequence>
<accession>A0A6J2K699</accession>
<dbReference type="InterPro" id="IPR051606">
    <property type="entry name" value="Polyketide_Oxido-like"/>
</dbReference>
<dbReference type="Proteomes" id="UP000504629">
    <property type="component" value="Unplaced"/>
</dbReference>
<dbReference type="RefSeq" id="XP_028037480.1">
    <property type="nucleotide sequence ID" value="XM_028181679.1"/>
</dbReference>
<evidence type="ECO:0000313" key="2">
    <source>
        <dbReference type="Proteomes" id="UP000504629"/>
    </source>
</evidence>
<reference evidence="3" key="1">
    <citation type="submission" date="2025-08" db="UniProtKB">
        <authorList>
            <consortium name="RefSeq"/>
        </authorList>
    </citation>
    <scope>IDENTIFICATION</scope>
    <source>
        <tissue evidence="3">Silk gland</tissue>
    </source>
</reference>
<dbReference type="GO" id="GO:0042602">
    <property type="term" value="F:riboflavin reductase (NADPH) activity"/>
    <property type="evidence" value="ECO:0007669"/>
    <property type="project" value="TreeGrafter"/>
</dbReference>
<evidence type="ECO:0000259" key="1">
    <source>
        <dbReference type="Pfam" id="PF13460"/>
    </source>
</evidence>
<feature type="domain" description="NAD(P)-binding" evidence="1">
    <location>
        <begin position="8"/>
        <end position="190"/>
    </location>
</feature>
<dbReference type="Pfam" id="PF13460">
    <property type="entry name" value="NAD_binding_10"/>
    <property type="match status" value="1"/>
</dbReference>
<evidence type="ECO:0000313" key="3">
    <source>
        <dbReference type="RefSeq" id="XP_028037480.1"/>
    </source>
</evidence>
<name>A0A6J2K699_BOMMA</name>